<evidence type="ECO:0000313" key="6">
    <source>
        <dbReference type="Proteomes" id="UP001172681"/>
    </source>
</evidence>
<dbReference type="EMBL" id="JAPDRN010000006">
    <property type="protein sequence ID" value="KAJ9644319.1"/>
    <property type="molecule type" value="Genomic_DNA"/>
</dbReference>
<evidence type="ECO:0000256" key="1">
    <source>
        <dbReference type="ARBA" id="ARBA00004123"/>
    </source>
</evidence>
<feature type="compositionally biased region" description="Polar residues" evidence="3">
    <location>
        <begin position="34"/>
        <end position="52"/>
    </location>
</feature>
<dbReference type="GO" id="GO:0008270">
    <property type="term" value="F:zinc ion binding"/>
    <property type="evidence" value="ECO:0007669"/>
    <property type="project" value="InterPro"/>
</dbReference>
<dbReference type="GO" id="GO:0005634">
    <property type="term" value="C:nucleus"/>
    <property type="evidence" value="ECO:0007669"/>
    <property type="project" value="UniProtKB-SubCell"/>
</dbReference>
<dbReference type="SMART" id="SM00906">
    <property type="entry name" value="Fungal_trans"/>
    <property type="match status" value="1"/>
</dbReference>
<organism evidence="5 6">
    <name type="scientific">Knufia peltigerae</name>
    <dbReference type="NCBI Taxonomy" id="1002370"/>
    <lineage>
        <taxon>Eukaryota</taxon>
        <taxon>Fungi</taxon>
        <taxon>Dikarya</taxon>
        <taxon>Ascomycota</taxon>
        <taxon>Pezizomycotina</taxon>
        <taxon>Eurotiomycetes</taxon>
        <taxon>Chaetothyriomycetidae</taxon>
        <taxon>Chaetothyriales</taxon>
        <taxon>Trichomeriaceae</taxon>
        <taxon>Knufia</taxon>
    </lineage>
</organism>
<dbReference type="InterPro" id="IPR007219">
    <property type="entry name" value="XnlR_reg_dom"/>
</dbReference>
<comment type="caution">
    <text evidence="5">The sequence shown here is derived from an EMBL/GenBank/DDBJ whole genome shotgun (WGS) entry which is preliminary data.</text>
</comment>
<keyword evidence="2" id="KW-0539">Nucleus</keyword>
<dbReference type="GO" id="GO:0006351">
    <property type="term" value="P:DNA-templated transcription"/>
    <property type="evidence" value="ECO:0007669"/>
    <property type="project" value="InterPro"/>
</dbReference>
<evidence type="ECO:0000256" key="3">
    <source>
        <dbReference type="SAM" id="MobiDB-lite"/>
    </source>
</evidence>
<dbReference type="PANTHER" id="PTHR31001">
    <property type="entry name" value="UNCHARACTERIZED TRANSCRIPTIONAL REGULATORY PROTEIN"/>
    <property type="match status" value="1"/>
</dbReference>
<dbReference type="InterPro" id="IPR050613">
    <property type="entry name" value="Sec_Metabolite_Reg"/>
</dbReference>
<feature type="region of interest" description="Disordered" evidence="3">
    <location>
        <begin position="1"/>
        <end position="70"/>
    </location>
</feature>
<reference evidence="5" key="1">
    <citation type="submission" date="2022-10" db="EMBL/GenBank/DDBJ databases">
        <title>Culturing micro-colonial fungi from biological soil crusts in the Mojave desert and describing Neophaeococcomyces mojavensis, and introducing the new genera and species Taxawa tesnikishii.</title>
        <authorList>
            <person name="Kurbessoian T."/>
            <person name="Stajich J.E."/>
        </authorList>
    </citation>
    <scope>NUCLEOTIDE SEQUENCE</scope>
    <source>
        <strain evidence="5">TK_35</strain>
    </source>
</reference>
<dbReference type="GO" id="GO:0003677">
    <property type="term" value="F:DNA binding"/>
    <property type="evidence" value="ECO:0007669"/>
    <property type="project" value="InterPro"/>
</dbReference>
<feature type="domain" description="Xylanolytic transcriptional activator regulatory" evidence="4">
    <location>
        <begin position="265"/>
        <end position="336"/>
    </location>
</feature>
<dbReference type="Proteomes" id="UP001172681">
    <property type="component" value="Unassembled WGS sequence"/>
</dbReference>
<dbReference type="CDD" id="cd12148">
    <property type="entry name" value="fungal_TF_MHR"/>
    <property type="match status" value="1"/>
</dbReference>
<evidence type="ECO:0000313" key="5">
    <source>
        <dbReference type="EMBL" id="KAJ9644319.1"/>
    </source>
</evidence>
<accession>A0AA38YD04</accession>
<keyword evidence="6" id="KW-1185">Reference proteome</keyword>
<comment type="subcellular location">
    <subcellularLocation>
        <location evidence="1">Nucleus</location>
    </subcellularLocation>
</comment>
<proteinExistence type="predicted"/>
<feature type="compositionally biased region" description="Basic and acidic residues" evidence="3">
    <location>
        <begin position="53"/>
        <end position="63"/>
    </location>
</feature>
<evidence type="ECO:0000256" key="2">
    <source>
        <dbReference type="ARBA" id="ARBA00023242"/>
    </source>
</evidence>
<gene>
    <name evidence="5" type="ORF">H2204_001671</name>
</gene>
<feature type="region of interest" description="Disordered" evidence="3">
    <location>
        <begin position="610"/>
        <end position="645"/>
    </location>
</feature>
<sequence length="675" mass="76285">MTSCQPYQAKKIQQVKVPISRNHGPTRRTYSAAPETQSPVRTQTLTPGSSISNERDGQVERNSRPPQSNVNYQVLETSTIIPPAGLAELTVEALHTHKNLQSLQRGHQLASLPPLFAGAGISLSPSEKIAWQIHLAGFLPSRSHCDLFVAYFFEDINWIYQAIHAPSFRQKYEALWVEPVKDIDLVWLALLYVIISLTALYIDPRACESVGYDASEIRDDGHLWFRLSRQALHAGEYDSKPCLTQIQVFIESQSYWYATKAVEALNSAMGQAIRCAQAIHLDKDRAPATNLASELRHRLWWDLCCSDTYQSLCLDRQPLIQAHLSDVPFPQNCEDCDITSTTINCRPLDEPTVMALHVLRARLFKTFNKLYANSASASASYEEVCAIDQEILTIVDQYPWYLKTRVDRGHSTVISSTLPPVFDHIQWQHHVIHNSICVQRIRIYRPFLRSRFHNDCWSKCIEAVEGAFAVYHAIRDANPSRFQRSQKMLAQSYQIFCSAVSIAVFLLVERPAIHSRMQSDIEIVIQDLQRIVQNHSSIPMAVAGRVVLTKILDAYNLGNRQQDRSGPEEAVSNPNWHTLIPEIYAHMGGLVKTKTYLDRCAVSHIVNQEGSMSVSESAPDPHSMATSRSGEIAAPEPTENTNYSSSFDPDFATSFGFDLHFDVLNWGIEEFEFLQ</sequence>
<evidence type="ECO:0000259" key="4">
    <source>
        <dbReference type="SMART" id="SM00906"/>
    </source>
</evidence>
<dbReference type="Pfam" id="PF04082">
    <property type="entry name" value="Fungal_trans"/>
    <property type="match status" value="1"/>
</dbReference>
<name>A0AA38YD04_9EURO</name>
<dbReference type="AlphaFoldDB" id="A0AA38YD04"/>
<protein>
    <recommendedName>
        <fullName evidence="4">Xylanolytic transcriptional activator regulatory domain-containing protein</fullName>
    </recommendedName>
</protein>